<protein>
    <recommendedName>
        <fullName evidence="4">S1/P1 Nuclease</fullName>
    </recommendedName>
</protein>
<dbReference type="Gene3D" id="1.10.575.10">
    <property type="entry name" value="P1 Nuclease"/>
    <property type="match status" value="1"/>
</dbReference>
<keyword evidence="1" id="KW-0812">Transmembrane</keyword>
<proteinExistence type="predicted"/>
<evidence type="ECO:0008006" key="4">
    <source>
        <dbReference type="Google" id="ProtNLM"/>
    </source>
</evidence>
<evidence type="ECO:0000313" key="3">
    <source>
        <dbReference type="Proteomes" id="UP001307705"/>
    </source>
</evidence>
<dbReference type="InterPro" id="IPR008947">
    <property type="entry name" value="PLipase_C/P1_nuclease_dom_sf"/>
</dbReference>
<evidence type="ECO:0000256" key="1">
    <source>
        <dbReference type="SAM" id="Phobius"/>
    </source>
</evidence>
<comment type="caution">
    <text evidence="2">The sequence shown here is derived from an EMBL/GenBank/DDBJ whole genome shotgun (WGS) entry which is preliminary data.</text>
</comment>
<dbReference type="EMBL" id="BTPE01000004">
    <property type="protein sequence ID" value="GMQ33101.1"/>
    <property type="molecule type" value="Genomic_DNA"/>
</dbReference>
<keyword evidence="3" id="KW-1185">Reference proteome</keyword>
<sequence length="318" mass="36841">MFCLNSGMKIFILYSFLYTSYFFVPPFWGFYAHSLINRQAVFSLPPEMLVLYKAEVEFITEKAVNPDRRRYAVEGEAEKHYIDLDHYGDSALFILPIYWQEAIQKFPEDTLRAHGIGPWSAYLTFISLTKAMEQKNKAAILRLSADLGHYLGDLNVPLHTTKNYNGQLTGQEGIHGFWESRVPELLAKDYSFWVGKAEYVEKPQLAIWEAVANAHAQVDSVLRIERELTAQFPEDQKFSYEERNGLTVRVYSREFTEAYATALDGMVERQMRKSIKMIADFWYTAWINAGQPDLSTLGQSVLEEEKFDKDPKLKVRDH</sequence>
<organism evidence="2 3">
    <name type="scientific">Algoriphagus taiwanensis</name>
    <dbReference type="NCBI Taxonomy" id="1445656"/>
    <lineage>
        <taxon>Bacteria</taxon>
        <taxon>Pseudomonadati</taxon>
        <taxon>Bacteroidota</taxon>
        <taxon>Cytophagia</taxon>
        <taxon>Cytophagales</taxon>
        <taxon>Cyclobacteriaceae</taxon>
        <taxon>Algoriphagus</taxon>
    </lineage>
</organism>
<keyword evidence="1" id="KW-0472">Membrane</keyword>
<accession>A0ABQ6PYT9</accession>
<dbReference type="SUPFAM" id="SSF48537">
    <property type="entry name" value="Phospholipase C/P1 nuclease"/>
    <property type="match status" value="1"/>
</dbReference>
<evidence type="ECO:0000313" key="2">
    <source>
        <dbReference type="EMBL" id="GMQ33101.1"/>
    </source>
</evidence>
<reference evidence="2 3" key="1">
    <citation type="submission" date="2023-08" db="EMBL/GenBank/DDBJ databases">
        <title>Draft genome sequence of Algoriphagus taiwanensis.</title>
        <authorList>
            <person name="Takatani N."/>
            <person name="Hosokawa M."/>
            <person name="Sawabe T."/>
        </authorList>
    </citation>
    <scope>NUCLEOTIDE SEQUENCE [LARGE SCALE GENOMIC DNA]</scope>
    <source>
        <strain evidence="2 3">JCM 19755</strain>
    </source>
</reference>
<name>A0ABQ6PYT9_9BACT</name>
<keyword evidence="1" id="KW-1133">Transmembrane helix</keyword>
<dbReference type="Proteomes" id="UP001307705">
    <property type="component" value="Unassembled WGS sequence"/>
</dbReference>
<feature type="transmembrane region" description="Helical" evidence="1">
    <location>
        <begin position="12"/>
        <end position="31"/>
    </location>
</feature>
<gene>
    <name evidence="2" type="ORF">Ataiwa_13730</name>
</gene>
<dbReference type="CDD" id="cd10981">
    <property type="entry name" value="ZnPC_S1P1"/>
    <property type="match status" value="1"/>
</dbReference>